<sequence>MAPIEPSQPPASTPPPPSDPNQPAPYHGTLPVIHNAALVVAALGPIGLLLPGRTRGALTLQNVILGGSSAWALNQLSHDFTGTSIATRSRNRWNAIGASIQRSFDPLPTDQARRNAKLMDAERIKMEASMDDESRKRAEMARRERAMSERGIVGRLWMGDEEEGWKEKRMEEERKALESGKGYWDMISEQIAEVWRGKEGGKKDGEEKGGEGKK</sequence>
<keyword evidence="3" id="KW-1185">Reference proteome</keyword>
<dbReference type="Proteomes" id="UP001321760">
    <property type="component" value="Unassembled WGS sequence"/>
</dbReference>
<feature type="compositionally biased region" description="Pro residues" evidence="1">
    <location>
        <begin position="1"/>
        <end position="23"/>
    </location>
</feature>
<reference evidence="2" key="1">
    <citation type="journal article" date="2023" name="Mol. Phylogenet. Evol.">
        <title>Genome-scale phylogeny and comparative genomics of the fungal order Sordariales.</title>
        <authorList>
            <person name="Hensen N."/>
            <person name="Bonometti L."/>
            <person name="Westerberg I."/>
            <person name="Brannstrom I.O."/>
            <person name="Guillou S."/>
            <person name="Cros-Aarteil S."/>
            <person name="Calhoun S."/>
            <person name="Haridas S."/>
            <person name="Kuo A."/>
            <person name="Mondo S."/>
            <person name="Pangilinan J."/>
            <person name="Riley R."/>
            <person name="LaButti K."/>
            <person name="Andreopoulos B."/>
            <person name="Lipzen A."/>
            <person name="Chen C."/>
            <person name="Yan M."/>
            <person name="Daum C."/>
            <person name="Ng V."/>
            <person name="Clum A."/>
            <person name="Steindorff A."/>
            <person name="Ohm R.A."/>
            <person name="Martin F."/>
            <person name="Silar P."/>
            <person name="Natvig D.O."/>
            <person name="Lalanne C."/>
            <person name="Gautier V."/>
            <person name="Ament-Velasquez S.L."/>
            <person name="Kruys A."/>
            <person name="Hutchinson M.I."/>
            <person name="Powell A.J."/>
            <person name="Barry K."/>
            <person name="Miller A.N."/>
            <person name="Grigoriev I.V."/>
            <person name="Debuchy R."/>
            <person name="Gladieux P."/>
            <person name="Hiltunen Thoren M."/>
            <person name="Johannesson H."/>
        </authorList>
    </citation>
    <scope>NUCLEOTIDE SEQUENCE</scope>
    <source>
        <strain evidence="2">PSN243</strain>
    </source>
</reference>
<feature type="region of interest" description="Disordered" evidence="1">
    <location>
        <begin position="1"/>
        <end position="28"/>
    </location>
</feature>
<reference evidence="2" key="2">
    <citation type="submission" date="2023-05" db="EMBL/GenBank/DDBJ databases">
        <authorList>
            <consortium name="Lawrence Berkeley National Laboratory"/>
            <person name="Steindorff A."/>
            <person name="Hensen N."/>
            <person name="Bonometti L."/>
            <person name="Westerberg I."/>
            <person name="Brannstrom I.O."/>
            <person name="Guillou S."/>
            <person name="Cros-Aarteil S."/>
            <person name="Calhoun S."/>
            <person name="Haridas S."/>
            <person name="Kuo A."/>
            <person name="Mondo S."/>
            <person name="Pangilinan J."/>
            <person name="Riley R."/>
            <person name="Labutti K."/>
            <person name="Andreopoulos B."/>
            <person name="Lipzen A."/>
            <person name="Chen C."/>
            <person name="Yanf M."/>
            <person name="Daum C."/>
            <person name="Ng V."/>
            <person name="Clum A."/>
            <person name="Ohm R."/>
            <person name="Martin F."/>
            <person name="Silar P."/>
            <person name="Natvig D."/>
            <person name="Lalanne C."/>
            <person name="Gautier V."/>
            <person name="Ament-Velasquez S.L."/>
            <person name="Kruys A."/>
            <person name="Hutchinson M.I."/>
            <person name="Powell A.J."/>
            <person name="Barry K."/>
            <person name="Miller A.N."/>
            <person name="Grigoriev I.V."/>
            <person name="Debuchy R."/>
            <person name="Gladieux P."/>
            <person name="Thoren M.H."/>
            <person name="Johannesson H."/>
        </authorList>
    </citation>
    <scope>NUCLEOTIDE SEQUENCE</scope>
    <source>
        <strain evidence="2">PSN243</strain>
    </source>
</reference>
<evidence type="ECO:0000313" key="2">
    <source>
        <dbReference type="EMBL" id="KAK4448179.1"/>
    </source>
</evidence>
<dbReference type="EMBL" id="MU865944">
    <property type="protein sequence ID" value="KAK4448179.1"/>
    <property type="molecule type" value="Genomic_DNA"/>
</dbReference>
<feature type="region of interest" description="Disordered" evidence="1">
    <location>
        <begin position="195"/>
        <end position="214"/>
    </location>
</feature>
<comment type="caution">
    <text evidence="2">The sequence shown here is derived from an EMBL/GenBank/DDBJ whole genome shotgun (WGS) entry which is preliminary data.</text>
</comment>
<accession>A0AAV9GJN9</accession>
<evidence type="ECO:0000313" key="3">
    <source>
        <dbReference type="Proteomes" id="UP001321760"/>
    </source>
</evidence>
<name>A0AAV9GJN9_9PEZI</name>
<evidence type="ECO:0000256" key="1">
    <source>
        <dbReference type="SAM" id="MobiDB-lite"/>
    </source>
</evidence>
<dbReference type="AlphaFoldDB" id="A0AAV9GJN9"/>
<proteinExistence type="predicted"/>
<protein>
    <submittedName>
        <fullName evidence="2">Rhomboid family membrane protein</fullName>
    </submittedName>
</protein>
<organism evidence="2 3">
    <name type="scientific">Podospora aff. communis PSN243</name>
    <dbReference type="NCBI Taxonomy" id="3040156"/>
    <lineage>
        <taxon>Eukaryota</taxon>
        <taxon>Fungi</taxon>
        <taxon>Dikarya</taxon>
        <taxon>Ascomycota</taxon>
        <taxon>Pezizomycotina</taxon>
        <taxon>Sordariomycetes</taxon>
        <taxon>Sordariomycetidae</taxon>
        <taxon>Sordariales</taxon>
        <taxon>Podosporaceae</taxon>
        <taxon>Podospora</taxon>
    </lineage>
</organism>
<gene>
    <name evidence="2" type="ORF">QBC34DRAFT_381427</name>
</gene>